<organism evidence="2 3">
    <name type="scientific">Sphingobacterium faecale</name>
    <dbReference type="NCBI Taxonomy" id="2803775"/>
    <lineage>
        <taxon>Bacteria</taxon>
        <taxon>Pseudomonadati</taxon>
        <taxon>Bacteroidota</taxon>
        <taxon>Sphingobacteriia</taxon>
        <taxon>Sphingobacteriales</taxon>
        <taxon>Sphingobacteriaceae</taxon>
        <taxon>Sphingobacterium</taxon>
    </lineage>
</organism>
<name>A0ABS1R465_9SPHI</name>
<dbReference type="PANTHER" id="PTHR18964">
    <property type="entry name" value="ROK (REPRESSOR, ORF, KINASE) FAMILY"/>
    <property type="match status" value="1"/>
</dbReference>
<reference evidence="2 3" key="1">
    <citation type="submission" date="2021-01" db="EMBL/GenBank/DDBJ databases">
        <title>C459-1 draft genome sequence.</title>
        <authorList>
            <person name="Zhang X.-F."/>
        </authorList>
    </citation>
    <scope>NUCLEOTIDE SEQUENCE [LARGE SCALE GENOMIC DNA]</scope>
    <source>
        <strain evidence="3">C459-1</strain>
    </source>
</reference>
<dbReference type="PANTHER" id="PTHR18964:SF149">
    <property type="entry name" value="BIFUNCTIONAL UDP-N-ACETYLGLUCOSAMINE 2-EPIMERASE_N-ACETYLMANNOSAMINE KINASE"/>
    <property type="match status" value="1"/>
</dbReference>
<dbReference type="Proteomes" id="UP000625283">
    <property type="component" value="Unassembled WGS sequence"/>
</dbReference>
<dbReference type="Pfam" id="PF00480">
    <property type="entry name" value="ROK"/>
    <property type="match status" value="1"/>
</dbReference>
<evidence type="ECO:0000313" key="3">
    <source>
        <dbReference type="Proteomes" id="UP000625283"/>
    </source>
</evidence>
<keyword evidence="3" id="KW-1185">Reference proteome</keyword>
<dbReference type="InterPro" id="IPR043129">
    <property type="entry name" value="ATPase_NBD"/>
</dbReference>
<evidence type="ECO:0000313" key="2">
    <source>
        <dbReference type="EMBL" id="MBL1408802.1"/>
    </source>
</evidence>
<comment type="caution">
    <text evidence="2">The sequence shown here is derived from an EMBL/GenBank/DDBJ whole genome shotgun (WGS) entry which is preliminary data.</text>
</comment>
<evidence type="ECO:0000256" key="1">
    <source>
        <dbReference type="ARBA" id="ARBA00006479"/>
    </source>
</evidence>
<sequence>MLENKSTYILACDIGGTHITSAIVTSDTWSILSETIVRKSVNSAQNAKSIFQSWTSAINESLALFGAPIRQIGIAMPGPFDYETGISLMKGQDKYDNLYQTNITDGLRSSLGDDTLQIRYINDAAAFLQGEIFATGRQDEQTILGITLGTGLGSAIWHHGSKAQDANLWNAPYKEAIFEEYLVTRWFTRRFEELSGHQEIGLKEIIDKHSQSDSLQILLAEYRTHLYDFLQYFSTREGCQHYIIGGNISKAWPLINSDHRFTDFAISVGVQEEKAALIGAASLFK</sequence>
<dbReference type="RefSeq" id="WP_202102563.1">
    <property type="nucleotide sequence ID" value="NZ_JAERTY010000004.1"/>
</dbReference>
<protein>
    <submittedName>
        <fullName evidence="2">ROK family protein</fullName>
    </submittedName>
</protein>
<dbReference type="CDD" id="cd23763">
    <property type="entry name" value="ASKHA_ATPase_ROK"/>
    <property type="match status" value="1"/>
</dbReference>
<comment type="similarity">
    <text evidence="1">Belongs to the ROK (NagC/XylR) family.</text>
</comment>
<dbReference type="SUPFAM" id="SSF53067">
    <property type="entry name" value="Actin-like ATPase domain"/>
    <property type="match status" value="1"/>
</dbReference>
<dbReference type="Gene3D" id="3.30.420.40">
    <property type="match status" value="2"/>
</dbReference>
<proteinExistence type="inferred from homology"/>
<dbReference type="EMBL" id="JAERTY010000004">
    <property type="protein sequence ID" value="MBL1408802.1"/>
    <property type="molecule type" value="Genomic_DNA"/>
</dbReference>
<gene>
    <name evidence="2" type="ORF">JKG61_08585</name>
</gene>
<dbReference type="InterPro" id="IPR000600">
    <property type="entry name" value="ROK"/>
</dbReference>
<accession>A0ABS1R465</accession>